<comment type="caution">
    <text evidence="1">The sequence shown here is derived from an EMBL/GenBank/DDBJ whole genome shotgun (WGS) entry which is preliminary data.</text>
</comment>
<protein>
    <submittedName>
        <fullName evidence="1">Uncharacterized protein</fullName>
    </submittedName>
</protein>
<dbReference type="RefSeq" id="WP_107532444.1">
    <property type="nucleotide sequence ID" value="NZ_JALCYJ010000001.1"/>
</dbReference>
<organism evidence="1 2">
    <name type="scientific">Staphylococcus warneri</name>
    <dbReference type="NCBI Taxonomy" id="1292"/>
    <lineage>
        <taxon>Bacteria</taxon>
        <taxon>Bacillati</taxon>
        <taxon>Bacillota</taxon>
        <taxon>Bacilli</taxon>
        <taxon>Bacillales</taxon>
        <taxon>Staphylococcaceae</taxon>
        <taxon>Staphylococcus</taxon>
    </lineage>
</organism>
<name>A0A2T4Q1A8_STAWA</name>
<sequence>MKKQNNNNNLYTSLKHCNAFLSREEDYRENVYTDAQTNESTMVQFQKEMSRDAFVHSSDIFKKAKQDLRVKGEL</sequence>
<evidence type="ECO:0000313" key="2">
    <source>
        <dbReference type="Proteomes" id="UP000240717"/>
    </source>
</evidence>
<reference evidence="1 2" key="1">
    <citation type="journal article" date="2016" name="Front. Microbiol.">
        <title>Comprehensive Phylogenetic Analysis of Bovine Non-aureus Staphylococci Species Based on Whole-Genome Sequencing.</title>
        <authorList>
            <person name="Naushad S."/>
            <person name="Barkema H.W."/>
            <person name="Luby C."/>
            <person name="Condas L.A."/>
            <person name="Nobrega D.B."/>
            <person name="Carson D.A."/>
            <person name="De Buck J."/>
        </authorList>
    </citation>
    <scope>NUCLEOTIDE SEQUENCE [LARGE SCALE GENOMIC DNA]</scope>
    <source>
        <strain evidence="1 2">SNUC 2993</strain>
    </source>
</reference>
<accession>A0A2T4Q1A8</accession>
<dbReference type="AlphaFoldDB" id="A0A2T4Q1A8"/>
<dbReference type="STRING" id="1194526.A284_07580"/>
<dbReference type="Proteomes" id="UP000240717">
    <property type="component" value="Unassembled WGS sequence"/>
</dbReference>
<gene>
    <name evidence="1" type="ORF">BU085_05035</name>
</gene>
<evidence type="ECO:0000313" key="1">
    <source>
        <dbReference type="EMBL" id="PTI51490.1"/>
    </source>
</evidence>
<dbReference type="EMBL" id="PZEV01000012">
    <property type="protein sequence ID" value="PTI51490.1"/>
    <property type="molecule type" value="Genomic_DNA"/>
</dbReference>
<proteinExistence type="predicted"/>